<dbReference type="SMART" id="SM00913">
    <property type="entry name" value="IBN_N"/>
    <property type="match status" value="1"/>
</dbReference>
<reference evidence="8" key="1">
    <citation type="journal article" date="2011" name="Genome Res.">
        <title>Phylogeny-wide analysis of social amoeba genomes highlights ancient origins for complex intercellular communication.</title>
        <authorList>
            <person name="Heidel A.J."/>
            <person name="Lawal H.M."/>
            <person name="Felder M."/>
            <person name="Schilde C."/>
            <person name="Helps N.R."/>
            <person name="Tunggal B."/>
            <person name="Rivero F."/>
            <person name="John U."/>
            <person name="Schleicher M."/>
            <person name="Eichinger L."/>
            <person name="Platzer M."/>
            <person name="Noegel A.A."/>
            <person name="Schaap P."/>
            <person name="Gloeckner G."/>
        </authorList>
    </citation>
    <scope>NUCLEOTIDE SEQUENCE [LARGE SCALE GENOMIC DNA]</scope>
    <source>
        <strain evidence="8">SH3</strain>
    </source>
</reference>
<proteinExistence type="inferred from homology"/>
<keyword evidence="3" id="KW-0813">Transport</keyword>
<name>F4Q5E5_CACFS</name>
<comment type="similarity">
    <text evidence="2">Belongs to the importin beta family. Importin beta-1 subfamily.</text>
</comment>
<evidence type="ECO:0000256" key="4">
    <source>
        <dbReference type="ARBA" id="ARBA00023242"/>
    </source>
</evidence>
<evidence type="ECO:0000256" key="1">
    <source>
        <dbReference type="ARBA" id="ARBA00004259"/>
    </source>
</evidence>
<dbReference type="InterPro" id="IPR051345">
    <property type="entry name" value="Importin_beta-like_NTR"/>
</dbReference>
<dbReference type="Gene3D" id="1.25.10.10">
    <property type="entry name" value="Leucine-rich Repeat Variant"/>
    <property type="match status" value="3"/>
</dbReference>
<dbReference type="PROSITE" id="PS50176">
    <property type="entry name" value="ARM_REPEAT"/>
    <property type="match status" value="1"/>
</dbReference>
<dbReference type="SMART" id="SM00185">
    <property type="entry name" value="ARM"/>
    <property type="match status" value="4"/>
</dbReference>
<dbReference type="SUPFAM" id="SSF48371">
    <property type="entry name" value="ARM repeat"/>
    <property type="match status" value="3"/>
</dbReference>
<evidence type="ECO:0000256" key="3">
    <source>
        <dbReference type="ARBA" id="ARBA00022448"/>
    </source>
</evidence>
<dbReference type="InterPro" id="IPR000225">
    <property type="entry name" value="Armadillo"/>
</dbReference>
<dbReference type="STRING" id="1054147.F4Q5E5"/>
<dbReference type="GO" id="GO:0005635">
    <property type="term" value="C:nuclear envelope"/>
    <property type="evidence" value="ECO:0007669"/>
    <property type="project" value="UniProtKB-SubCell"/>
</dbReference>
<dbReference type="Proteomes" id="UP000007797">
    <property type="component" value="Unassembled WGS sequence"/>
</dbReference>
<evidence type="ECO:0000313" key="8">
    <source>
        <dbReference type="Proteomes" id="UP000007797"/>
    </source>
</evidence>
<dbReference type="GeneID" id="14869932"/>
<keyword evidence="8" id="KW-1185">Reference proteome</keyword>
<evidence type="ECO:0000313" key="7">
    <source>
        <dbReference type="EMBL" id="EGG17204.1"/>
    </source>
</evidence>
<dbReference type="RefSeq" id="XP_004355688.1">
    <property type="nucleotide sequence ID" value="XM_004355635.1"/>
</dbReference>
<evidence type="ECO:0000256" key="5">
    <source>
        <dbReference type="PROSITE-ProRule" id="PRU00259"/>
    </source>
</evidence>
<dbReference type="PANTHER" id="PTHR12363">
    <property type="entry name" value="TRANSPORTIN 3 AND IMPORTIN 13"/>
    <property type="match status" value="1"/>
</dbReference>
<dbReference type="InterPro" id="IPR011989">
    <property type="entry name" value="ARM-like"/>
</dbReference>
<dbReference type="PANTHER" id="PTHR12363:SF52">
    <property type="entry name" value="IMPORTIN-13 HOMOLOG A"/>
    <property type="match status" value="1"/>
</dbReference>
<feature type="repeat" description="ARM" evidence="5">
    <location>
        <begin position="1165"/>
        <end position="1198"/>
    </location>
</feature>
<dbReference type="InterPro" id="IPR040520">
    <property type="entry name" value="Importin_rep_3"/>
</dbReference>
<sequence length="1689" mass="191138">MQYSIENVQNVLKSFYFPQQYHPQQEMNVVMRDAQEWLMSFQRSPQAWTLSQQLLYQGGQVEFQYFGASTIESKLKSEWSSMSTELQSSILGQILQILQNPLNLHRTVLTRLVLSVSVIACHAVPTLWPNPIYDILKLGLTQTNQDSSSSSSPSTPTDELYIIEHYLNPSNPNINLILELLTILPFEVTQCDFITQDARTQVSNRFNRSIDSIIKLLSNLLSIQNQNNNNQNNNFNLSTIKNNSLKCLKSWIIFNISPSSFLTSPLVMQYGFDSVQRDAQLVEEFVSVLSEIVTFMGGKHFKQYPTTFNTMLGRVLETLPRYAQLAVLEENEQIFHHIFSLFTQIAETHPKLLMASKLYCDAFLDAFSDLVAKGDMESCEPLSLVITEIHSLHDNDVDVSSFYKFLKNLIPIYRDKCMYPLDSDSNLLAEASAEFDRFIGLRNIVGDSLLSIYGILEESTKSILLSMLWNDISQYNNNIMAVNGWRAIESTIFLLGFLSEGISSNDDTSFVPQLFQLLGALPAHSTPLVKSTIILAGKYANLLEKSSQYLYKIVSDFIPAFSNPELATSASDSFLSISKNKKCASLLSNNLKDLIIHCSPILNITNLTVYFNIIEGLFEISSVLNPGEILNNLSPLLTPHITILNQLSIKQHLNPTETTQITNSLKLLIRFMKIFEIDDGLESQPSQSPPLNPANNNNNNNTTTITSDYSLIILPIVEIILPITRNLITNNDNDEILENVCLLCKRIILSCNKNAIVPMLPTIFFQMTNLFLKHPSCAAISTMSFGVGCLSLGNAHDYVSTALTTLTNIMIDLWKRHVNESIQRHQQQYHHHPNNQYQQQPTAISYNLSIQPDLTKDFFAFITQSLKYNVLSIPQGLSTLLFQILLDNLLFINDKPTARPCFQFLSFLISMTKEESNYYINIKNELDQFLNQNGELLIKQLLTAVGGGIPRSVSPYVSETIFALVSKYPNIFRPIALKFLSIDGFPSNKVTFDQKQLFLNKLMRLKGKSPFKEAVSDFYLNCLVNIEQIKGLLELIKKDDIVGSGEIIKTLADWSRVEENRNIIAKESNILDVVVSLIQPYKDSDDNNRGHLNEMICRLLGNLCFEHEDNRELIQNHKDVDTIIKTLVEFVKQTTRPSLRKTACAAIANISSCSEFFQGAFYETGIVDIIFSLLADSNTSQDVKQWATQALKNVVEDNLDNQTNIKHSDLVILLNQLKQSIKQDGWIDNTFALELINLLSSFLINEKLKKETLNEGMIDEILNLIDQAEPTRELVDELDEEEINEITGEVSVAPLAAEAIVKLAEKDQLREYFLKGDVIERMIKIIGSKPPVFSQQSKKTTLRVLDLAKTKRFITRALAYVSLEDASVEKLMDHVQLFIDMFDEQDTEQMVSSAMLIGNLSINEKNIKILLEKKVLEKMTENLKTYPNHQPIQHLILAAIRNITNPSSAFKGTVISKDLMDCIVTNMRVQNQVIQYTAIGVLKHVTLCSDQNYILFMQDSYNLQALLDLANGVTKASIEEEDEEEEEKKPKDKRVAYESTRILKRFLEMKNVLSEESTKENLTRDCVGPFFELLNAPFAILRCEGSRGVNQLYKTDSTLIDITNEHHWKSIVSALKESISSLSSQDTAFNQETVSTLLEILNQQTKDESICQKIKSLDAITSLKNLIKLDSITPTVKSTIQQLLVQISI</sequence>
<dbReference type="InterPro" id="IPR001494">
    <property type="entry name" value="Importin-beta_N"/>
</dbReference>
<dbReference type="EMBL" id="GL883021">
    <property type="protein sequence ID" value="EGG17204.1"/>
    <property type="molecule type" value="Genomic_DNA"/>
</dbReference>
<organism evidence="7 8">
    <name type="scientific">Cavenderia fasciculata</name>
    <name type="common">Slime mold</name>
    <name type="synonym">Dictyostelium fasciculatum</name>
    <dbReference type="NCBI Taxonomy" id="261658"/>
    <lineage>
        <taxon>Eukaryota</taxon>
        <taxon>Amoebozoa</taxon>
        <taxon>Evosea</taxon>
        <taxon>Eumycetozoa</taxon>
        <taxon>Dictyostelia</taxon>
        <taxon>Acytosteliales</taxon>
        <taxon>Cavenderiaceae</taxon>
        <taxon>Cavenderia</taxon>
    </lineage>
</organism>
<dbReference type="KEGG" id="dfa:DFA_08191"/>
<comment type="subcellular location">
    <subcellularLocation>
        <location evidence="1">Nucleus envelope</location>
    </subcellularLocation>
</comment>
<evidence type="ECO:0000256" key="2">
    <source>
        <dbReference type="ARBA" id="ARBA00010907"/>
    </source>
</evidence>
<dbReference type="Pfam" id="PF18806">
    <property type="entry name" value="Importin_rep_3"/>
    <property type="match status" value="1"/>
</dbReference>
<dbReference type="GO" id="GO:0031267">
    <property type="term" value="F:small GTPase binding"/>
    <property type="evidence" value="ECO:0007669"/>
    <property type="project" value="InterPro"/>
</dbReference>
<dbReference type="Pfam" id="PF03810">
    <property type="entry name" value="IBN_N"/>
    <property type="match status" value="1"/>
</dbReference>
<dbReference type="InterPro" id="IPR016024">
    <property type="entry name" value="ARM-type_fold"/>
</dbReference>
<keyword evidence="4" id="KW-0539">Nucleus</keyword>
<dbReference type="OrthoDB" id="2016913at2759"/>
<feature type="domain" description="Importin N-terminal" evidence="6">
    <location>
        <begin position="34"/>
        <end position="100"/>
    </location>
</feature>
<dbReference type="GO" id="GO:0006606">
    <property type="term" value="P:protein import into nucleus"/>
    <property type="evidence" value="ECO:0007669"/>
    <property type="project" value="TreeGrafter"/>
</dbReference>
<dbReference type="GO" id="GO:0005737">
    <property type="term" value="C:cytoplasm"/>
    <property type="evidence" value="ECO:0007669"/>
    <property type="project" value="TreeGrafter"/>
</dbReference>
<accession>F4Q5E5</accession>
<gene>
    <name evidence="7" type="primary">ipo13A</name>
    <name evidence="7" type="ORF">DFA_08191</name>
</gene>
<evidence type="ECO:0000259" key="6">
    <source>
        <dbReference type="SMART" id="SM00913"/>
    </source>
</evidence>
<protein>
    <submittedName>
        <fullName evidence="7">Importin 13</fullName>
    </submittedName>
</protein>